<keyword evidence="4" id="KW-0501">Molybdenum cofactor biosynthesis</keyword>
<dbReference type="Gene3D" id="3.90.105.10">
    <property type="entry name" value="Molybdopterin biosynthesis moea protein, domain 2"/>
    <property type="match status" value="1"/>
</dbReference>
<comment type="similarity">
    <text evidence="2 4">Belongs to the MoeA family.</text>
</comment>
<dbReference type="GO" id="GO:0006777">
    <property type="term" value="P:Mo-molybdopterin cofactor biosynthetic process"/>
    <property type="evidence" value="ECO:0007669"/>
    <property type="project" value="UniProtKB-UniRule"/>
</dbReference>
<dbReference type="PANTHER" id="PTHR10192:SF5">
    <property type="entry name" value="GEPHYRIN"/>
    <property type="match status" value="1"/>
</dbReference>
<dbReference type="AlphaFoldDB" id="A0A239I1R6"/>
<dbReference type="SUPFAM" id="SSF53218">
    <property type="entry name" value="Molybdenum cofactor biosynthesis proteins"/>
    <property type="match status" value="1"/>
</dbReference>
<dbReference type="RefSeq" id="WP_089279124.1">
    <property type="nucleotide sequence ID" value="NZ_FZON01000038.1"/>
</dbReference>
<keyword evidence="4" id="KW-0479">Metal-binding</keyword>
<dbReference type="GO" id="GO:0005829">
    <property type="term" value="C:cytosol"/>
    <property type="evidence" value="ECO:0007669"/>
    <property type="project" value="TreeGrafter"/>
</dbReference>
<evidence type="ECO:0000313" key="8">
    <source>
        <dbReference type="Proteomes" id="UP000198440"/>
    </source>
</evidence>
<dbReference type="EMBL" id="FZON01000038">
    <property type="protein sequence ID" value="SNS87431.1"/>
    <property type="molecule type" value="Genomic_DNA"/>
</dbReference>
<evidence type="ECO:0000256" key="3">
    <source>
        <dbReference type="ARBA" id="ARBA00047317"/>
    </source>
</evidence>
<comment type="cofactor">
    <cofactor evidence="4">
        <name>Mg(2+)</name>
        <dbReference type="ChEBI" id="CHEBI:18420"/>
    </cofactor>
</comment>
<dbReference type="SUPFAM" id="SSF63882">
    <property type="entry name" value="MoeA N-terminal region -like"/>
    <property type="match status" value="1"/>
</dbReference>
<dbReference type="Gene3D" id="2.170.190.11">
    <property type="entry name" value="Molybdopterin biosynthesis moea protein, domain 3"/>
    <property type="match status" value="1"/>
</dbReference>
<keyword evidence="4" id="KW-0500">Molybdenum</keyword>
<evidence type="ECO:0000259" key="6">
    <source>
        <dbReference type="Pfam" id="PF03453"/>
    </source>
</evidence>
<gene>
    <name evidence="7" type="ORF">SAMN04488078_103844</name>
</gene>
<proteinExistence type="inferred from homology"/>
<evidence type="ECO:0000313" key="7">
    <source>
        <dbReference type="EMBL" id="SNS87431.1"/>
    </source>
</evidence>
<dbReference type="InterPro" id="IPR036135">
    <property type="entry name" value="MoeA_linker/N_sf"/>
</dbReference>
<evidence type="ECO:0000256" key="4">
    <source>
        <dbReference type="RuleBase" id="RU365090"/>
    </source>
</evidence>
<dbReference type="CDD" id="cd00887">
    <property type="entry name" value="MoeA"/>
    <property type="match status" value="1"/>
</dbReference>
<dbReference type="InterPro" id="IPR001453">
    <property type="entry name" value="MoaB/Mog_dom"/>
</dbReference>
<evidence type="ECO:0000256" key="1">
    <source>
        <dbReference type="ARBA" id="ARBA00002901"/>
    </source>
</evidence>
<dbReference type="InterPro" id="IPR036425">
    <property type="entry name" value="MoaB/Mog-like_dom_sf"/>
</dbReference>
<evidence type="ECO:0000259" key="5">
    <source>
        <dbReference type="Pfam" id="PF00994"/>
    </source>
</evidence>
<keyword evidence="4" id="KW-0808">Transferase</keyword>
<dbReference type="InterPro" id="IPR038987">
    <property type="entry name" value="MoeA-like"/>
</dbReference>
<dbReference type="UniPathway" id="UPA00344"/>
<comment type="pathway">
    <text evidence="4">Cofactor biosynthesis; molybdopterin biosynthesis.</text>
</comment>
<comment type="catalytic activity">
    <reaction evidence="3">
        <text>adenylyl-molybdopterin + molybdate = Mo-molybdopterin + AMP + H(+)</text>
        <dbReference type="Rhea" id="RHEA:35047"/>
        <dbReference type="ChEBI" id="CHEBI:15378"/>
        <dbReference type="ChEBI" id="CHEBI:36264"/>
        <dbReference type="ChEBI" id="CHEBI:62727"/>
        <dbReference type="ChEBI" id="CHEBI:71302"/>
        <dbReference type="ChEBI" id="CHEBI:456215"/>
        <dbReference type="EC" id="2.10.1.1"/>
    </reaction>
</comment>
<protein>
    <recommendedName>
        <fullName evidence="4">Molybdopterin molybdenumtransferase</fullName>
        <ecNumber evidence="4">2.10.1.1</ecNumber>
    </recommendedName>
</protein>
<dbReference type="EC" id="2.10.1.1" evidence="4"/>
<dbReference type="Gene3D" id="3.40.980.10">
    <property type="entry name" value="MoaB/Mog-like domain"/>
    <property type="match status" value="1"/>
</dbReference>
<dbReference type="GO" id="GO:0046872">
    <property type="term" value="F:metal ion binding"/>
    <property type="evidence" value="ECO:0007669"/>
    <property type="project" value="UniProtKB-UniRule"/>
</dbReference>
<dbReference type="Proteomes" id="UP000198440">
    <property type="component" value="Unassembled WGS sequence"/>
</dbReference>
<sequence length="302" mass="31718">MTFIQKIDGTTCGCDGLADLKTLIPVDEALKRISNETRKVAETECLRLAQASGRILAEPVVALDMVPPFDRSAMDGYAINTSGLAGDGPWELDVSGRIAAGQAGPDPIPANTAVQIFTGAPVPPGADAVVMQEAVQRTGNRIVISDAIRRGSHIRKAGEDMQTGRILIPAGRTLTPREIAVCAAAGHATVTVTRRIRVVLLVTGDEVCQPGQPRGPAGIWDVNTPMLSAALMSPEIELCSVQVVADTRSAARAQLDGLARDVDLIITTGGISVCQSARNPDPLSAPKNDPLILRRGSWPDAV</sequence>
<name>A0A239I1R6_9RHOB</name>
<dbReference type="Pfam" id="PF00994">
    <property type="entry name" value="MoCF_biosynth"/>
    <property type="match status" value="1"/>
</dbReference>
<accession>A0A239I1R6</accession>
<comment type="function">
    <text evidence="1 4">Catalyzes the insertion of molybdate into adenylated molybdopterin with the concomitant release of AMP.</text>
</comment>
<dbReference type="GO" id="GO:0061599">
    <property type="term" value="F:molybdopterin molybdotransferase activity"/>
    <property type="evidence" value="ECO:0007669"/>
    <property type="project" value="UniProtKB-UniRule"/>
</dbReference>
<feature type="domain" description="MoaB/Mog" evidence="5">
    <location>
        <begin position="201"/>
        <end position="273"/>
    </location>
</feature>
<feature type="domain" description="MoeA N-terminal and linker" evidence="6">
    <location>
        <begin position="24"/>
        <end position="186"/>
    </location>
</feature>
<organism evidence="7 8">
    <name type="scientific">Antarctobacter heliothermus</name>
    <dbReference type="NCBI Taxonomy" id="74033"/>
    <lineage>
        <taxon>Bacteria</taxon>
        <taxon>Pseudomonadati</taxon>
        <taxon>Pseudomonadota</taxon>
        <taxon>Alphaproteobacteria</taxon>
        <taxon>Rhodobacterales</taxon>
        <taxon>Roseobacteraceae</taxon>
        <taxon>Antarctobacter</taxon>
    </lineage>
</organism>
<keyword evidence="4" id="KW-0460">Magnesium</keyword>
<dbReference type="Pfam" id="PF03453">
    <property type="entry name" value="MoeA_N"/>
    <property type="match status" value="1"/>
</dbReference>
<reference evidence="7 8" key="1">
    <citation type="submission" date="2017-06" db="EMBL/GenBank/DDBJ databases">
        <authorList>
            <person name="Kim H.J."/>
            <person name="Triplett B.A."/>
        </authorList>
    </citation>
    <scope>NUCLEOTIDE SEQUENCE [LARGE SCALE GENOMIC DNA]</scope>
    <source>
        <strain evidence="7 8">DSM 11445</strain>
    </source>
</reference>
<dbReference type="InterPro" id="IPR005110">
    <property type="entry name" value="MoeA_linker/N"/>
</dbReference>
<dbReference type="PANTHER" id="PTHR10192">
    <property type="entry name" value="MOLYBDOPTERIN BIOSYNTHESIS PROTEIN"/>
    <property type="match status" value="1"/>
</dbReference>
<dbReference type="OrthoDB" id="9804758at2"/>
<evidence type="ECO:0000256" key="2">
    <source>
        <dbReference type="ARBA" id="ARBA00010763"/>
    </source>
</evidence>